<accession>A0A0B2V3W6</accession>
<keyword evidence="2" id="KW-0732">Signal</keyword>
<organism evidence="3 4">
    <name type="scientific">Toxocara canis</name>
    <name type="common">Canine roundworm</name>
    <dbReference type="NCBI Taxonomy" id="6265"/>
    <lineage>
        <taxon>Eukaryota</taxon>
        <taxon>Metazoa</taxon>
        <taxon>Ecdysozoa</taxon>
        <taxon>Nematoda</taxon>
        <taxon>Chromadorea</taxon>
        <taxon>Rhabditida</taxon>
        <taxon>Spirurina</taxon>
        <taxon>Ascaridomorpha</taxon>
        <taxon>Ascaridoidea</taxon>
        <taxon>Toxocaridae</taxon>
        <taxon>Toxocara</taxon>
    </lineage>
</organism>
<feature type="region of interest" description="Disordered" evidence="1">
    <location>
        <begin position="99"/>
        <end position="118"/>
    </location>
</feature>
<reference evidence="3 4" key="1">
    <citation type="submission" date="2014-11" db="EMBL/GenBank/DDBJ databases">
        <title>Genetic blueprint of the zoonotic pathogen Toxocara canis.</title>
        <authorList>
            <person name="Zhu X.-Q."/>
            <person name="Korhonen P.K."/>
            <person name="Cai H."/>
            <person name="Young N.D."/>
            <person name="Nejsum P."/>
            <person name="von Samson-Himmelstjerna G."/>
            <person name="Boag P.R."/>
            <person name="Tan P."/>
            <person name="Li Q."/>
            <person name="Min J."/>
            <person name="Yang Y."/>
            <person name="Wang X."/>
            <person name="Fang X."/>
            <person name="Hall R.S."/>
            <person name="Hofmann A."/>
            <person name="Sternberg P.W."/>
            <person name="Jex A.R."/>
            <person name="Gasser R.B."/>
        </authorList>
    </citation>
    <scope>NUCLEOTIDE SEQUENCE [LARGE SCALE GENOMIC DNA]</scope>
    <source>
        <strain evidence="3">PN_DK_2014</strain>
    </source>
</reference>
<feature type="chain" id="PRO_5002079591" evidence="2">
    <location>
        <begin position="21"/>
        <end position="234"/>
    </location>
</feature>
<feature type="signal peptide" evidence="2">
    <location>
        <begin position="1"/>
        <end position="20"/>
    </location>
</feature>
<evidence type="ECO:0000313" key="4">
    <source>
        <dbReference type="Proteomes" id="UP000031036"/>
    </source>
</evidence>
<evidence type="ECO:0000313" key="3">
    <source>
        <dbReference type="EMBL" id="KHN76233.1"/>
    </source>
</evidence>
<sequence length="234" mass="26400">MDHLTALLLLLWMMCAFDSARPSQLLSNDAETITNATITTQAFLLLEKHDREGNGSTTAKPSRAKLSNEIMNRSYTKAMAHSSTDSPIKGKHEVLERKHDMTKTSGQKLRSKMKSPKVVQLPRTDVNKDSLKMENHSEPFAPKTTKISIVETSTKKNIGTFGQTTKTTKPSKMTNKSLTTNVKQLKVTVGPRVEGISKNTVKQNIKNSRKSKTEHSKEELLTRRLRMLRMFLFK</sequence>
<keyword evidence="4" id="KW-1185">Reference proteome</keyword>
<evidence type="ECO:0000256" key="2">
    <source>
        <dbReference type="SAM" id="SignalP"/>
    </source>
</evidence>
<proteinExistence type="predicted"/>
<protein>
    <submittedName>
        <fullName evidence="3">Uncharacterized protein</fullName>
    </submittedName>
</protein>
<dbReference type="AlphaFoldDB" id="A0A0B2V3W6"/>
<gene>
    <name evidence="3" type="ORF">Tcan_06555</name>
</gene>
<dbReference type="Proteomes" id="UP000031036">
    <property type="component" value="Unassembled WGS sequence"/>
</dbReference>
<name>A0A0B2V3W6_TOXCA</name>
<comment type="caution">
    <text evidence="3">The sequence shown here is derived from an EMBL/GenBank/DDBJ whole genome shotgun (WGS) entry which is preliminary data.</text>
</comment>
<dbReference type="EMBL" id="JPKZ01002557">
    <property type="protein sequence ID" value="KHN76233.1"/>
    <property type="molecule type" value="Genomic_DNA"/>
</dbReference>
<evidence type="ECO:0000256" key="1">
    <source>
        <dbReference type="SAM" id="MobiDB-lite"/>
    </source>
</evidence>